<dbReference type="Pfam" id="PF07690">
    <property type="entry name" value="MFS_1"/>
    <property type="match status" value="1"/>
</dbReference>
<dbReference type="RefSeq" id="WP_150583556.1">
    <property type="nucleotide sequence ID" value="NZ_CABPSE010000001.1"/>
</dbReference>
<feature type="transmembrane region" description="Helical" evidence="8">
    <location>
        <begin position="120"/>
        <end position="138"/>
    </location>
</feature>
<organism evidence="10 11">
    <name type="scientific">Pandoraea communis</name>
    <dbReference type="NCBI Taxonomy" id="2508297"/>
    <lineage>
        <taxon>Bacteria</taxon>
        <taxon>Pseudomonadati</taxon>
        <taxon>Pseudomonadota</taxon>
        <taxon>Betaproteobacteria</taxon>
        <taxon>Burkholderiales</taxon>
        <taxon>Burkholderiaceae</taxon>
        <taxon>Pandoraea</taxon>
    </lineage>
</organism>
<evidence type="ECO:0000256" key="8">
    <source>
        <dbReference type="SAM" id="Phobius"/>
    </source>
</evidence>
<evidence type="ECO:0000256" key="5">
    <source>
        <dbReference type="ARBA" id="ARBA00022989"/>
    </source>
</evidence>
<feature type="domain" description="Major facilitator superfamily (MFS) profile" evidence="9">
    <location>
        <begin position="47"/>
        <end position="457"/>
    </location>
</feature>
<evidence type="ECO:0000313" key="11">
    <source>
        <dbReference type="Proteomes" id="UP000383971"/>
    </source>
</evidence>
<dbReference type="InterPro" id="IPR011701">
    <property type="entry name" value="MFS"/>
</dbReference>
<feature type="transmembrane region" description="Helical" evidence="8">
    <location>
        <begin position="364"/>
        <end position="383"/>
    </location>
</feature>
<evidence type="ECO:0000259" key="9">
    <source>
        <dbReference type="PROSITE" id="PS50850"/>
    </source>
</evidence>
<feature type="transmembrane region" description="Helical" evidence="8">
    <location>
        <begin position="185"/>
        <end position="209"/>
    </location>
</feature>
<dbReference type="SUPFAM" id="SSF103473">
    <property type="entry name" value="MFS general substrate transporter"/>
    <property type="match status" value="1"/>
</dbReference>
<accession>A0A5E4S2K0</accession>
<protein>
    <submittedName>
        <fullName evidence="10">Transporter</fullName>
    </submittedName>
</protein>
<feature type="region of interest" description="Disordered" evidence="7">
    <location>
        <begin position="1"/>
        <end position="32"/>
    </location>
</feature>
<keyword evidence="5 8" id="KW-1133">Transmembrane helix</keyword>
<proteinExistence type="predicted"/>
<evidence type="ECO:0000256" key="3">
    <source>
        <dbReference type="ARBA" id="ARBA00022475"/>
    </source>
</evidence>
<feature type="transmembrane region" description="Helical" evidence="8">
    <location>
        <begin position="221"/>
        <end position="240"/>
    </location>
</feature>
<evidence type="ECO:0000256" key="6">
    <source>
        <dbReference type="ARBA" id="ARBA00023136"/>
    </source>
</evidence>
<gene>
    <name evidence="10" type="ORF">PCO31111_00568</name>
</gene>
<dbReference type="CDD" id="cd17369">
    <property type="entry name" value="MFS_ShiA_like"/>
    <property type="match status" value="1"/>
</dbReference>
<dbReference type="GO" id="GO:0022857">
    <property type="term" value="F:transmembrane transporter activity"/>
    <property type="evidence" value="ECO:0007669"/>
    <property type="project" value="InterPro"/>
</dbReference>
<evidence type="ECO:0000313" key="10">
    <source>
        <dbReference type="EMBL" id="VVD69976.1"/>
    </source>
</evidence>
<reference evidence="10 11" key="1">
    <citation type="submission" date="2019-08" db="EMBL/GenBank/DDBJ databases">
        <authorList>
            <person name="Peeters C."/>
        </authorList>
    </citation>
    <scope>NUCLEOTIDE SEQUENCE [LARGE SCALE GENOMIC DNA]</scope>
    <source>
        <strain evidence="10 11">LMG 31111</strain>
    </source>
</reference>
<evidence type="ECO:0000256" key="7">
    <source>
        <dbReference type="SAM" id="MobiDB-lite"/>
    </source>
</evidence>
<dbReference type="PROSITE" id="PS50850">
    <property type="entry name" value="MFS"/>
    <property type="match status" value="1"/>
</dbReference>
<feature type="transmembrane region" description="Helical" evidence="8">
    <location>
        <begin position="339"/>
        <end position="358"/>
    </location>
</feature>
<evidence type="ECO:0000256" key="4">
    <source>
        <dbReference type="ARBA" id="ARBA00022692"/>
    </source>
</evidence>
<comment type="subcellular location">
    <subcellularLocation>
        <location evidence="1">Cell membrane</location>
        <topology evidence="1">Multi-pass membrane protein</topology>
    </subcellularLocation>
</comment>
<dbReference type="GO" id="GO:0005886">
    <property type="term" value="C:plasma membrane"/>
    <property type="evidence" value="ECO:0007669"/>
    <property type="project" value="UniProtKB-SubCell"/>
</dbReference>
<keyword evidence="6 8" id="KW-0472">Membrane</keyword>
<keyword evidence="2" id="KW-0813">Transport</keyword>
<dbReference type="InterPro" id="IPR036259">
    <property type="entry name" value="MFS_trans_sf"/>
</dbReference>
<feature type="transmembrane region" description="Helical" evidence="8">
    <location>
        <begin position="84"/>
        <end position="108"/>
    </location>
</feature>
<dbReference type="Gene3D" id="1.20.1250.20">
    <property type="entry name" value="MFS general substrate transporter like domains"/>
    <property type="match status" value="2"/>
</dbReference>
<keyword evidence="3" id="KW-1003">Cell membrane</keyword>
<name>A0A5E4S2K0_9BURK</name>
<feature type="transmembrane region" description="Helical" evidence="8">
    <location>
        <begin position="308"/>
        <end position="327"/>
    </location>
</feature>
<dbReference type="AlphaFoldDB" id="A0A5E4S2K0"/>
<feature type="transmembrane region" description="Helical" evidence="8">
    <location>
        <begin position="274"/>
        <end position="296"/>
    </location>
</feature>
<sequence length="461" mass="49441">MSQQYETAPAGAGATSGHASAGEAHPHDTGAAATTATPGASANYGRVVAASCFGTAIEWYDFFIYGFLAPIVFDRLFFPQLDPMTGMIAVFATFAVGFIARPIGGIVFGHFGDRIGRKSILLFTLILMGVATTMIGLLPTYDKVGMWAPIMLVTLRFVQGFALGGESVGGLLMTVEGAPAHLRGLFGGLIQAAGPTSIVGASLAIVLITRLPEDDLLTWGWRLPFLVSLLLVALGTYVRLKVEESPSFKAAERHRDIAKVPVVEVVTHYWRPTLVTFFICLAETSFFYLVAIFSLSYGTKTLGLPRNMMAGGVLYANILAMLTIPAFGMLSDKLGRRPMFLMGLAATAIFIYPFFLMMGSKETALVVMAIVIGAGVIHPMMFGPEGSFFSELFDTRVRFSGVSLGKQIGTVLGGGMAPMIAASLLAWSHGQIWPVIVYFLVLAAMALISTFLVRETKDRTL</sequence>
<evidence type="ECO:0000256" key="1">
    <source>
        <dbReference type="ARBA" id="ARBA00004651"/>
    </source>
</evidence>
<dbReference type="InterPro" id="IPR020846">
    <property type="entry name" value="MFS_dom"/>
</dbReference>
<dbReference type="PANTHER" id="PTHR43045:SF1">
    <property type="entry name" value="SHIKIMATE TRANSPORTER"/>
    <property type="match status" value="1"/>
</dbReference>
<keyword evidence="11" id="KW-1185">Reference proteome</keyword>
<dbReference type="PANTHER" id="PTHR43045">
    <property type="entry name" value="SHIKIMATE TRANSPORTER"/>
    <property type="match status" value="1"/>
</dbReference>
<dbReference type="Proteomes" id="UP000383971">
    <property type="component" value="Unassembled WGS sequence"/>
</dbReference>
<evidence type="ECO:0000256" key="2">
    <source>
        <dbReference type="ARBA" id="ARBA00022448"/>
    </source>
</evidence>
<keyword evidence="4 8" id="KW-0812">Transmembrane</keyword>
<dbReference type="EMBL" id="CABPSE010000001">
    <property type="protein sequence ID" value="VVD69976.1"/>
    <property type="molecule type" value="Genomic_DNA"/>
</dbReference>
<feature type="transmembrane region" description="Helical" evidence="8">
    <location>
        <begin position="432"/>
        <end position="453"/>
    </location>
</feature>